<protein>
    <recommendedName>
        <fullName evidence="4 13">Homoserine kinase</fullName>
        <shortName evidence="13">HK</shortName>
        <shortName evidence="13">HSK</shortName>
        <ecNumber evidence="3 13">2.7.1.39</ecNumber>
    </recommendedName>
</protein>
<dbReference type="PRINTS" id="PR00958">
    <property type="entry name" value="HOMSERKINASE"/>
</dbReference>
<dbReference type="InterPro" id="IPR036554">
    <property type="entry name" value="GHMP_kinase_C_sf"/>
</dbReference>
<sequence length="306" mass="33086">MASFSPFEVRVPGSTANLGSGFDSIGLAINRYLYLRIQPSNQWEIYGVGEELAQVNQGEENLIFRVMEPLFAREGRSLPPMKMEVESEIPITRGLGSSAAAIIAGLVAANHLLGEPYSKDTLLQMATQWEGHPDNVGASLYGGGIIATWDGEKVHYVHTPAPPFPMLVAIPDAPLATSEARKVLPDQLKHTEAVLASSRANLLTAALLTGNREALRIGMQDRFHQPYRAALVPGLNELITEGPHHGAIGVALSGAGPTVIAFTENEEKMLHFMKEVFHKNKVSVRILHLHPCTEGVTLHLTGANSP</sequence>
<comment type="pathway">
    <text evidence="1 13">Amino-acid biosynthesis; L-threonine biosynthesis; L-threonine from L-aspartate: step 4/5.</text>
</comment>
<dbReference type="OrthoDB" id="9769912at2"/>
<keyword evidence="5 13" id="KW-0028">Amino-acid biosynthesis</keyword>
<evidence type="ECO:0000256" key="3">
    <source>
        <dbReference type="ARBA" id="ARBA00012078"/>
    </source>
</evidence>
<evidence type="ECO:0000313" key="16">
    <source>
        <dbReference type="EMBL" id="SFS96321.1"/>
    </source>
</evidence>
<proteinExistence type="inferred from homology"/>
<keyword evidence="17" id="KW-1185">Reference proteome</keyword>
<dbReference type="InterPro" id="IPR000870">
    <property type="entry name" value="Homoserine_kinase"/>
</dbReference>
<comment type="function">
    <text evidence="12 13">Catalyzes the ATP-dependent phosphorylation of L-homoserine to L-homoserine phosphate.</text>
</comment>
<evidence type="ECO:0000256" key="4">
    <source>
        <dbReference type="ARBA" id="ARBA00017858"/>
    </source>
</evidence>
<dbReference type="EC" id="2.7.1.39" evidence="3 13"/>
<accession>A0A1I6U4J3</accession>
<keyword evidence="9 13" id="KW-0418">Kinase</keyword>
<evidence type="ECO:0000256" key="9">
    <source>
        <dbReference type="ARBA" id="ARBA00022777"/>
    </source>
</evidence>
<keyword evidence="6 13" id="KW-0808">Transferase</keyword>
<dbReference type="RefSeq" id="WP_091838916.1">
    <property type="nucleotide sequence ID" value="NZ_FPAA01000013.1"/>
</dbReference>
<dbReference type="EMBL" id="FPAA01000013">
    <property type="protein sequence ID" value="SFS96321.1"/>
    <property type="molecule type" value="Genomic_DNA"/>
</dbReference>
<dbReference type="InterPro" id="IPR013750">
    <property type="entry name" value="GHMP_kinase_C_dom"/>
</dbReference>
<evidence type="ECO:0000259" key="14">
    <source>
        <dbReference type="Pfam" id="PF00288"/>
    </source>
</evidence>
<dbReference type="AlphaFoldDB" id="A0A1I6U4J3"/>
<dbReference type="GO" id="GO:0005524">
    <property type="term" value="F:ATP binding"/>
    <property type="evidence" value="ECO:0007669"/>
    <property type="project" value="UniProtKB-UniRule"/>
</dbReference>
<dbReference type="GO" id="GO:0005737">
    <property type="term" value="C:cytoplasm"/>
    <property type="evidence" value="ECO:0007669"/>
    <property type="project" value="UniProtKB-SubCell"/>
</dbReference>
<dbReference type="GO" id="GO:0009088">
    <property type="term" value="P:threonine biosynthetic process"/>
    <property type="evidence" value="ECO:0007669"/>
    <property type="project" value="UniProtKB-UniRule"/>
</dbReference>
<dbReference type="SUPFAM" id="SSF55060">
    <property type="entry name" value="GHMP Kinase, C-terminal domain"/>
    <property type="match status" value="1"/>
</dbReference>
<dbReference type="Pfam" id="PF08544">
    <property type="entry name" value="GHMP_kinases_C"/>
    <property type="match status" value="1"/>
</dbReference>
<evidence type="ECO:0000256" key="6">
    <source>
        <dbReference type="ARBA" id="ARBA00022679"/>
    </source>
</evidence>
<evidence type="ECO:0000256" key="5">
    <source>
        <dbReference type="ARBA" id="ARBA00022605"/>
    </source>
</evidence>
<dbReference type="SUPFAM" id="SSF54211">
    <property type="entry name" value="Ribosomal protein S5 domain 2-like"/>
    <property type="match status" value="1"/>
</dbReference>
<dbReference type="PIRSF" id="PIRSF000676">
    <property type="entry name" value="Homoser_kin"/>
    <property type="match status" value="1"/>
</dbReference>
<name>A0A1I6U4J3_9BACL</name>
<dbReference type="Gene3D" id="3.30.230.10">
    <property type="match status" value="1"/>
</dbReference>
<evidence type="ECO:0000256" key="8">
    <source>
        <dbReference type="ARBA" id="ARBA00022741"/>
    </source>
</evidence>
<evidence type="ECO:0000259" key="15">
    <source>
        <dbReference type="Pfam" id="PF08544"/>
    </source>
</evidence>
<dbReference type="PANTHER" id="PTHR20861">
    <property type="entry name" value="HOMOSERINE/4-DIPHOSPHOCYTIDYL-2-C-METHYL-D-ERYTHRITOL KINASE"/>
    <property type="match status" value="1"/>
</dbReference>
<dbReference type="InterPro" id="IPR020568">
    <property type="entry name" value="Ribosomal_Su5_D2-typ_SF"/>
</dbReference>
<dbReference type="NCBIfam" id="TIGR00191">
    <property type="entry name" value="thrB"/>
    <property type="match status" value="1"/>
</dbReference>
<dbReference type="HAMAP" id="MF_00384">
    <property type="entry name" value="Homoser_kinase"/>
    <property type="match status" value="1"/>
</dbReference>
<reference evidence="17" key="1">
    <citation type="submission" date="2016-10" db="EMBL/GenBank/DDBJ databases">
        <authorList>
            <person name="Varghese N."/>
            <person name="Submissions S."/>
        </authorList>
    </citation>
    <scope>NUCLEOTIDE SEQUENCE [LARGE SCALE GENOMIC DNA]</scope>
    <source>
        <strain evidence="17">DSM 45789</strain>
    </source>
</reference>
<dbReference type="InterPro" id="IPR006204">
    <property type="entry name" value="GHMP_kinase_N_dom"/>
</dbReference>
<dbReference type="UniPathway" id="UPA00050">
    <property type="reaction ID" value="UER00064"/>
</dbReference>
<evidence type="ECO:0000256" key="13">
    <source>
        <dbReference type="HAMAP-Rule" id="MF_00384"/>
    </source>
</evidence>
<evidence type="ECO:0000313" key="17">
    <source>
        <dbReference type="Proteomes" id="UP000198660"/>
    </source>
</evidence>
<keyword evidence="13" id="KW-0963">Cytoplasm</keyword>
<dbReference type="Pfam" id="PF00288">
    <property type="entry name" value="GHMP_kinases_N"/>
    <property type="match status" value="1"/>
</dbReference>
<gene>
    <name evidence="13" type="primary">thrB</name>
    <name evidence="16" type="ORF">SAMN05444972_11364</name>
</gene>
<dbReference type="InterPro" id="IPR006203">
    <property type="entry name" value="GHMP_knse_ATP-bd_CS"/>
</dbReference>
<feature type="domain" description="GHMP kinase C-terminal" evidence="15">
    <location>
        <begin position="205"/>
        <end position="277"/>
    </location>
</feature>
<evidence type="ECO:0000256" key="11">
    <source>
        <dbReference type="ARBA" id="ARBA00049375"/>
    </source>
</evidence>
<evidence type="ECO:0000256" key="7">
    <source>
        <dbReference type="ARBA" id="ARBA00022697"/>
    </source>
</evidence>
<keyword evidence="8 13" id="KW-0547">Nucleotide-binding</keyword>
<comment type="subcellular location">
    <subcellularLocation>
        <location evidence="13">Cytoplasm</location>
    </subcellularLocation>
</comment>
<evidence type="ECO:0000256" key="2">
    <source>
        <dbReference type="ARBA" id="ARBA00007370"/>
    </source>
</evidence>
<dbReference type="Gene3D" id="3.30.70.890">
    <property type="entry name" value="GHMP kinase, C-terminal domain"/>
    <property type="match status" value="1"/>
</dbReference>
<evidence type="ECO:0000256" key="12">
    <source>
        <dbReference type="ARBA" id="ARBA00049954"/>
    </source>
</evidence>
<comment type="similarity">
    <text evidence="2 13">Belongs to the GHMP kinase family. Homoserine kinase subfamily.</text>
</comment>
<evidence type="ECO:0000256" key="1">
    <source>
        <dbReference type="ARBA" id="ARBA00005015"/>
    </source>
</evidence>
<dbReference type="InterPro" id="IPR014721">
    <property type="entry name" value="Ribsml_uS5_D2-typ_fold_subgr"/>
</dbReference>
<comment type="catalytic activity">
    <reaction evidence="11 13">
        <text>L-homoserine + ATP = O-phospho-L-homoserine + ADP + H(+)</text>
        <dbReference type="Rhea" id="RHEA:13985"/>
        <dbReference type="ChEBI" id="CHEBI:15378"/>
        <dbReference type="ChEBI" id="CHEBI:30616"/>
        <dbReference type="ChEBI" id="CHEBI:57476"/>
        <dbReference type="ChEBI" id="CHEBI:57590"/>
        <dbReference type="ChEBI" id="CHEBI:456216"/>
        <dbReference type="EC" id="2.7.1.39"/>
    </reaction>
</comment>
<dbReference type="Proteomes" id="UP000198660">
    <property type="component" value="Unassembled WGS sequence"/>
</dbReference>
<dbReference type="GO" id="GO:0004413">
    <property type="term" value="F:homoserine kinase activity"/>
    <property type="evidence" value="ECO:0007669"/>
    <property type="project" value="UniProtKB-UniRule"/>
</dbReference>
<feature type="binding site" evidence="13">
    <location>
        <begin position="90"/>
        <end position="100"/>
    </location>
    <ligand>
        <name>ATP</name>
        <dbReference type="ChEBI" id="CHEBI:30616"/>
    </ligand>
</feature>
<evidence type="ECO:0000256" key="10">
    <source>
        <dbReference type="ARBA" id="ARBA00022840"/>
    </source>
</evidence>
<keyword evidence="10 13" id="KW-0067">ATP-binding</keyword>
<organism evidence="16 17">
    <name type="scientific">Marininema halotolerans</name>
    <dbReference type="NCBI Taxonomy" id="1155944"/>
    <lineage>
        <taxon>Bacteria</taxon>
        <taxon>Bacillati</taxon>
        <taxon>Bacillota</taxon>
        <taxon>Bacilli</taxon>
        <taxon>Bacillales</taxon>
        <taxon>Thermoactinomycetaceae</taxon>
        <taxon>Marininema</taxon>
    </lineage>
</organism>
<keyword evidence="7 13" id="KW-0791">Threonine biosynthesis</keyword>
<dbReference type="PANTHER" id="PTHR20861:SF1">
    <property type="entry name" value="HOMOSERINE KINASE"/>
    <property type="match status" value="1"/>
</dbReference>
<dbReference type="PROSITE" id="PS00627">
    <property type="entry name" value="GHMP_KINASES_ATP"/>
    <property type="match status" value="1"/>
</dbReference>
<feature type="domain" description="GHMP kinase N-terminal" evidence="14">
    <location>
        <begin position="61"/>
        <end position="143"/>
    </location>
</feature>